<dbReference type="PROSITE" id="PS50892">
    <property type="entry name" value="V_SNARE"/>
    <property type="match status" value="1"/>
</dbReference>
<dbReference type="Gene3D" id="1.20.5.110">
    <property type="match status" value="1"/>
</dbReference>
<keyword evidence="5" id="KW-0472">Membrane</keyword>
<reference evidence="7" key="2">
    <citation type="submission" date="2025-09" db="UniProtKB">
        <authorList>
            <consortium name="Ensembl"/>
        </authorList>
    </citation>
    <scope>IDENTIFICATION</scope>
</reference>
<dbReference type="PANTHER" id="PTHR47462">
    <property type="entry name" value="VESICLE-ASSOCIATED MEMBRANE PROTEIN 5"/>
    <property type="match status" value="1"/>
</dbReference>
<dbReference type="PANTHER" id="PTHR47462:SF1">
    <property type="entry name" value="VESICLE-ASSOCIATED MEMBRANE PROTEIN 5"/>
    <property type="match status" value="1"/>
</dbReference>
<dbReference type="Proteomes" id="UP000472270">
    <property type="component" value="Unassembled WGS sequence"/>
</dbReference>
<dbReference type="InterPro" id="IPR001388">
    <property type="entry name" value="Synaptobrevin-like"/>
</dbReference>
<dbReference type="AlphaFoldDB" id="A0A673LR68"/>
<sequence length="113" mass="12325">MENGQSSLRQAQQDVEDIKVIMLDNINKADERAGKLGELEDRADKLLSEQFSKTSTKVKQKKRWENIKYKVIIAAVVAAVLLGIIVAVAVSLSREDSKNTPEDTSAAQAPGDG</sequence>
<keyword evidence="3" id="KW-0175">Coiled coil</keyword>
<evidence type="ECO:0000313" key="8">
    <source>
        <dbReference type="Proteomes" id="UP000472270"/>
    </source>
</evidence>
<evidence type="ECO:0000256" key="5">
    <source>
        <dbReference type="SAM" id="Phobius"/>
    </source>
</evidence>
<dbReference type="Ensembl" id="ENSSRHT00000083017.1">
    <property type="protein sequence ID" value="ENSSRHP00000080832.1"/>
    <property type="gene ID" value="ENSSRHG00000040065.1"/>
</dbReference>
<dbReference type="GO" id="GO:0043001">
    <property type="term" value="P:Golgi to plasma membrane protein transport"/>
    <property type="evidence" value="ECO:0007669"/>
    <property type="project" value="TreeGrafter"/>
</dbReference>
<gene>
    <name evidence="7" type="primary">vamp5</name>
</gene>
<feature type="region of interest" description="Disordered" evidence="4">
    <location>
        <begin position="94"/>
        <end position="113"/>
    </location>
</feature>
<dbReference type="SUPFAM" id="SSF58038">
    <property type="entry name" value="SNARE fusion complex"/>
    <property type="match status" value="1"/>
</dbReference>
<name>A0A673LR68_9TELE</name>
<dbReference type="GO" id="GO:0005886">
    <property type="term" value="C:plasma membrane"/>
    <property type="evidence" value="ECO:0007669"/>
    <property type="project" value="TreeGrafter"/>
</dbReference>
<organism evidence="7 8">
    <name type="scientific">Sinocyclocheilus rhinocerous</name>
    <dbReference type="NCBI Taxonomy" id="307959"/>
    <lineage>
        <taxon>Eukaryota</taxon>
        <taxon>Metazoa</taxon>
        <taxon>Chordata</taxon>
        <taxon>Craniata</taxon>
        <taxon>Vertebrata</taxon>
        <taxon>Euteleostomi</taxon>
        <taxon>Actinopterygii</taxon>
        <taxon>Neopterygii</taxon>
        <taxon>Teleostei</taxon>
        <taxon>Ostariophysi</taxon>
        <taxon>Cypriniformes</taxon>
        <taxon>Cyprinidae</taxon>
        <taxon>Cyprininae</taxon>
        <taxon>Sinocyclocheilus</taxon>
    </lineage>
</organism>
<comment type="subcellular location">
    <subcellularLocation>
        <location evidence="2">Endomembrane system</location>
        <topology evidence="2">Single-pass type IV membrane protein</topology>
    </subcellularLocation>
</comment>
<evidence type="ECO:0000256" key="4">
    <source>
        <dbReference type="SAM" id="MobiDB-lite"/>
    </source>
</evidence>
<dbReference type="PRINTS" id="PR00219">
    <property type="entry name" value="SYNAPTOBREVN"/>
</dbReference>
<accession>A0A673LR68</accession>
<feature type="transmembrane region" description="Helical" evidence="5">
    <location>
        <begin position="71"/>
        <end position="92"/>
    </location>
</feature>
<proteinExistence type="inferred from homology"/>
<keyword evidence="5" id="KW-1133">Transmembrane helix</keyword>
<reference evidence="7" key="1">
    <citation type="submission" date="2025-08" db="UniProtKB">
        <authorList>
            <consortium name="Ensembl"/>
        </authorList>
    </citation>
    <scope>IDENTIFICATION</scope>
</reference>
<dbReference type="InterPro" id="IPR042166">
    <property type="entry name" value="Vamp5"/>
</dbReference>
<keyword evidence="5" id="KW-0812">Transmembrane</keyword>
<keyword evidence="8" id="KW-1185">Reference proteome</keyword>
<protein>
    <recommendedName>
        <fullName evidence="6">V-SNARE coiled-coil homology domain-containing protein</fullName>
    </recommendedName>
</protein>
<evidence type="ECO:0000313" key="7">
    <source>
        <dbReference type="Ensembl" id="ENSSRHP00000080832.1"/>
    </source>
</evidence>
<evidence type="ECO:0000256" key="3">
    <source>
        <dbReference type="PROSITE-ProRule" id="PRU00290"/>
    </source>
</evidence>
<comment type="similarity">
    <text evidence="1">Belongs to the synaptobrevin family.</text>
</comment>
<evidence type="ECO:0000256" key="2">
    <source>
        <dbReference type="ARBA" id="ARBA00046280"/>
    </source>
</evidence>
<dbReference type="Pfam" id="PF00957">
    <property type="entry name" value="Synaptobrevin"/>
    <property type="match status" value="1"/>
</dbReference>
<dbReference type="InterPro" id="IPR042855">
    <property type="entry name" value="V_SNARE_CC"/>
</dbReference>
<feature type="domain" description="V-SNARE coiled-coil homology" evidence="6">
    <location>
        <begin position="7"/>
        <end position="65"/>
    </location>
</feature>
<dbReference type="GO" id="GO:0012505">
    <property type="term" value="C:endomembrane system"/>
    <property type="evidence" value="ECO:0007669"/>
    <property type="project" value="UniProtKB-SubCell"/>
</dbReference>
<evidence type="ECO:0000259" key="6">
    <source>
        <dbReference type="PROSITE" id="PS50892"/>
    </source>
</evidence>
<evidence type="ECO:0000256" key="1">
    <source>
        <dbReference type="ARBA" id="ARBA00008025"/>
    </source>
</evidence>